<proteinExistence type="predicted"/>
<comment type="caution">
    <text evidence="2">The sequence shown here is derived from an EMBL/GenBank/DDBJ whole genome shotgun (WGS) entry which is preliminary data.</text>
</comment>
<dbReference type="SUPFAM" id="SSF55486">
    <property type="entry name" value="Metalloproteases ('zincins'), catalytic domain"/>
    <property type="match status" value="1"/>
</dbReference>
<dbReference type="Pfam" id="PF03382">
    <property type="entry name" value="DUF285"/>
    <property type="match status" value="2"/>
</dbReference>
<dbReference type="InterPro" id="IPR024079">
    <property type="entry name" value="MetalloPept_cat_dom_sf"/>
</dbReference>
<sequence>MSATVESRGATAPPVPTVCSFRKILSLLVFGGICTAVGIVAGTSAGKDEDTLKVAAASVPAGTSAPSDSIPTATVSAAGRPFQTMSNPDEGPPEDESNRPFAFPGKKNGYRVVLDDFDKGKDRLTFPMSNGKKVGFNKIRTDKGNLWKGVAPNGKSTATFIEKAVGDETFQVGSLVILDNKEWTICQLRPGDETGKTEMDCIPGADFPEEQESVEIDLAESEAFSLSFTDDDDDDRRSLQSLATIDMMVPWTLEAECAASGLAYPCTFSARTEATIRGIIELAIEETNTMYQNSGVNAQLRLVYTYRVSSYIEETTDPFRAALYQLRTMDDGIMDEVHYLRAQYGADMVALIVGSSDYCGMAFVGPSPSWMFSVTSYRCATGYYTFAHEVNHNMGCYHDRGTQNECDSSGKIQYGWRDPGGNFRDVMGYRCKTGQCDNNRGGTCPRVQMISNDYGFLYDGEPIGDARNTCARHLNGVVGGVSQYFPTGGSPVPSPTNPPKPKLTSAPTKNPTPRPTSSPSSRPTEAPTPRPTPGQTSTNPPKPMPPTARPTLPPTSRPTPGPTLPPTAQPTPRPTANPTPRPTPAPTRPPTPGPTRWPTRPPTPGPTRWPTQPPTPAPTPLPTAQPTPAPTPGPTLQPTPGPTPRPTANPTPLPTPVPTRTPTPGPTRWPTPAPTPLPTAQPTPAPTPGPTLQPTPGPTPQPTPPSTKPCFQSNFELKNTVDDWFQSSELKALVEAQYGQIGDWCFSSGVTSMRELFRARTTFNEDIGNWDVSFVKDMQWMFFAASSFNQDLSLWDVSSVTTMHRMFTNAGSLDQDLSSWDVSSVTDMSMMFCNAISFNHSLSSWDFSSVTKMWEMFYGATSFNQDLSSWDVSSVTNMGGMFRRASSFNQDLSSWNVSSVINMGWMFGEASLFNGDISSWKVSSVISTANMFYKAVSFNGDLSLWDVSSVQNMAVMFDGASAFNGDISLWNVSSVTGMGGMFSEATSFNGDLSLWNVSSLSNMNSMFRRAISFNGDISTWDVSSATRMSGVFYGASAFNQDLSSWDVSSATRIDLIFYGASSFN</sequence>
<reference evidence="2" key="1">
    <citation type="submission" date="2023-08" db="EMBL/GenBank/DDBJ databases">
        <authorList>
            <person name="Audoor S."/>
            <person name="Bilcke G."/>
        </authorList>
    </citation>
    <scope>NUCLEOTIDE SEQUENCE</scope>
</reference>
<protein>
    <submittedName>
        <fullName evidence="2">Uncharacterized protein</fullName>
    </submittedName>
</protein>
<organism evidence="2 3">
    <name type="scientific">Cylindrotheca closterium</name>
    <dbReference type="NCBI Taxonomy" id="2856"/>
    <lineage>
        <taxon>Eukaryota</taxon>
        <taxon>Sar</taxon>
        <taxon>Stramenopiles</taxon>
        <taxon>Ochrophyta</taxon>
        <taxon>Bacillariophyta</taxon>
        <taxon>Bacillariophyceae</taxon>
        <taxon>Bacillariophycidae</taxon>
        <taxon>Bacillariales</taxon>
        <taxon>Bacillariaceae</taxon>
        <taxon>Cylindrotheca</taxon>
    </lineage>
</organism>
<evidence type="ECO:0000256" key="1">
    <source>
        <dbReference type="SAM" id="MobiDB-lite"/>
    </source>
</evidence>
<dbReference type="Gene3D" id="3.40.390.10">
    <property type="entry name" value="Collagenase (Catalytic Domain)"/>
    <property type="match status" value="1"/>
</dbReference>
<dbReference type="NCBIfam" id="TIGR02167">
    <property type="entry name" value="Liste_lipo_26"/>
    <property type="match status" value="6"/>
</dbReference>
<feature type="non-terminal residue" evidence="2">
    <location>
        <position position="1"/>
    </location>
</feature>
<dbReference type="GO" id="GO:0008237">
    <property type="term" value="F:metallopeptidase activity"/>
    <property type="evidence" value="ECO:0007669"/>
    <property type="project" value="InterPro"/>
</dbReference>
<feature type="compositionally biased region" description="Pro residues" evidence="1">
    <location>
        <begin position="540"/>
        <end position="707"/>
    </location>
</feature>
<dbReference type="Proteomes" id="UP001295423">
    <property type="component" value="Unassembled WGS sequence"/>
</dbReference>
<dbReference type="InterPro" id="IPR011889">
    <property type="entry name" value="Liste_lipo_26"/>
</dbReference>
<dbReference type="Pfam" id="PF13688">
    <property type="entry name" value="Reprolysin_5"/>
    <property type="match status" value="1"/>
</dbReference>
<feature type="compositionally biased region" description="Pro residues" evidence="1">
    <location>
        <begin position="492"/>
        <end position="501"/>
    </location>
</feature>
<dbReference type="EMBL" id="CAKOGP040000890">
    <property type="protein sequence ID" value="CAJ1940008.1"/>
    <property type="molecule type" value="Genomic_DNA"/>
</dbReference>
<evidence type="ECO:0000313" key="2">
    <source>
        <dbReference type="EMBL" id="CAJ1940008.1"/>
    </source>
</evidence>
<keyword evidence="3" id="KW-1185">Reference proteome</keyword>
<dbReference type="AlphaFoldDB" id="A0AAD2FHR4"/>
<dbReference type="PANTHER" id="PTHR36489">
    <property type="entry name" value="PROTEIN-COUPLED RECEPTOR GPR1, PUTATIVE-RELATED"/>
    <property type="match status" value="1"/>
</dbReference>
<dbReference type="InterPro" id="IPR005046">
    <property type="entry name" value="DUF285"/>
</dbReference>
<feature type="region of interest" description="Disordered" evidence="1">
    <location>
        <begin position="486"/>
        <end position="707"/>
    </location>
</feature>
<accession>A0AAD2FHR4</accession>
<dbReference type="PANTHER" id="PTHR36489:SF2">
    <property type="entry name" value="APPLE DOMAIN-CONTAINING PROTEIN"/>
    <property type="match status" value="1"/>
</dbReference>
<evidence type="ECO:0000313" key="3">
    <source>
        <dbReference type="Proteomes" id="UP001295423"/>
    </source>
</evidence>
<name>A0AAD2FHR4_9STRA</name>
<gene>
    <name evidence="2" type="ORF">CYCCA115_LOCUS6825</name>
</gene>
<feature type="region of interest" description="Disordered" evidence="1">
    <location>
        <begin position="79"/>
        <end position="104"/>
    </location>
</feature>